<evidence type="ECO:0000259" key="1">
    <source>
        <dbReference type="Pfam" id="PF13145"/>
    </source>
</evidence>
<accession>A0A9X1VXL1</accession>
<dbReference type="Pfam" id="PF13145">
    <property type="entry name" value="Rotamase_2"/>
    <property type="match status" value="1"/>
</dbReference>
<evidence type="ECO:0000313" key="2">
    <source>
        <dbReference type="EMBL" id="MCJ0763979.1"/>
    </source>
</evidence>
<keyword evidence="3" id="KW-1185">Reference proteome</keyword>
<dbReference type="RefSeq" id="WP_243306551.1">
    <property type="nucleotide sequence ID" value="NZ_JALGBI010000001.1"/>
</dbReference>
<protein>
    <submittedName>
        <fullName evidence="2">Peptidylprolyl isomerase</fullName>
    </submittedName>
</protein>
<sequence>MNLSPLFKQAAREPLLHFLLLGALIFGVDHLLDAGRADPQTIVVGADVQKEARDIFAAGMQRQPSASDMKKLLDRWTDNEILYREGLALGLDRGDATIRERVIFKALSVAQAGITLPKIDEPGLRNWFEARHARYDAPARYSFLEAVVTSESTPEVLQSFVKALNADTKTDVQSDLRVFKDRPRGNLLESYGSDFAEALDKAPVGTWQAIPSTSGLRVVRLESSKPPIPASFDPIKEAVYQDWRDDTMAEMTSKAVREMGKKYAVRIEGEKP</sequence>
<gene>
    <name evidence="2" type="ORF">MMF98_12255</name>
</gene>
<dbReference type="GO" id="GO:0003755">
    <property type="term" value="F:peptidyl-prolyl cis-trans isomerase activity"/>
    <property type="evidence" value="ECO:0007669"/>
    <property type="project" value="InterPro"/>
</dbReference>
<dbReference type="InterPro" id="IPR000297">
    <property type="entry name" value="PPIase_PpiC"/>
</dbReference>
<keyword evidence="2" id="KW-0413">Isomerase</keyword>
<name>A0A9X1VXL1_9BURK</name>
<evidence type="ECO:0000313" key="3">
    <source>
        <dbReference type="Proteomes" id="UP001139447"/>
    </source>
</evidence>
<dbReference type="AlphaFoldDB" id="A0A9X1VXL1"/>
<organism evidence="2 3">
    <name type="scientific">Variovorax terrae</name>
    <dbReference type="NCBI Taxonomy" id="2923278"/>
    <lineage>
        <taxon>Bacteria</taxon>
        <taxon>Pseudomonadati</taxon>
        <taxon>Pseudomonadota</taxon>
        <taxon>Betaproteobacteria</taxon>
        <taxon>Burkholderiales</taxon>
        <taxon>Comamonadaceae</taxon>
        <taxon>Variovorax</taxon>
    </lineage>
</organism>
<proteinExistence type="predicted"/>
<dbReference type="EMBL" id="JALGBI010000001">
    <property type="protein sequence ID" value="MCJ0763979.1"/>
    <property type="molecule type" value="Genomic_DNA"/>
</dbReference>
<dbReference type="Proteomes" id="UP001139447">
    <property type="component" value="Unassembled WGS sequence"/>
</dbReference>
<feature type="domain" description="PpiC" evidence="1">
    <location>
        <begin position="120"/>
        <end position="237"/>
    </location>
</feature>
<reference evidence="2" key="1">
    <citation type="submission" date="2022-03" db="EMBL/GenBank/DDBJ databases">
        <authorList>
            <person name="Woo C.Y."/>
        </authorList>
    </citation>
    <scope>NUCLEOTIDE SEQUENCE</scope>
    <source>
        <strain evidence="2">CYS-02</strain>
    </source>
</reference>
<comment type="caution">
    <text evidence="2">The sequence shown here is derived from an EMBL/GenBank/DDBJ whole genome shotgun (WGS) entry which is preliminary data.</text>
</comment>